<keyword evidence="2" id="KW-1185">Reference proteome</keyword>
<reference evidence="1 2" key="1">
    <citation type="journal article" date="2018" name="Sci. Rep.">
        <title>Genomic signatures of local adaptation to the degree of environmental predictability in rotifers.</title>
        <authorList>
            <person name="Franch-Gras L."/>
            <person name="Hahn C."/>
            <person name="Garcia-Roger E.M."/>
            <person name="Carmona M.J."/>
            <person name="Serra M."/>
            <person name="Gomez A."/>
        </authorList>
    </citation>
    <scope>NUCLEOTIDE SEQUENCE [LARGE SCALE GENOMIC DNA]</scope>
    <source>
        <strain evidence="1">HYR1</strain>
    </source>
</reference>
<dbReference type="Proteomes" id="UP000276133">
    <property type="component" value="Unassembled WGS sequence"/>
</dbReference>
<evidence type="ECO:0000313" key="2">
    <source>
        <dbReference type="Proteomes" id="UP000276133"/>
    </source>
</evidence>
<sequence length="203" mass="23345">MSTIYSFYILIVTLELQSKNIQTVHNEIIVGHLADNRALLVKFNSYFDNAKEDLDKEIYISLCMNFHNGIEDSHLKASGYVKNTDEKTIIKYKPKTWNFMSKDRSNIDRNSAKYNCTQSCLKVISLKSFISDDHGNMNFLSFQVAILSTYYKLKSPKLISNSEFGLLNNSNETISSARQLYCDDNGHWDINDTLVEHDVCEIT</sequence>
<comment type="caution">
    <text evidence="1">The sequence shown here is derived from an EMBL/GenBank/DDBJ whole genome shotgun (WGS) entry which is preliminary data.</text>
</comment>
<dbReference type="EMBL" id="REGN01001311">
    <property type="protein sequence ID" value="RNA35595.1"/>
    <property type="molecule type" value="Genomic_DNA"/>
</dbReference>
<dbReference type="AlphaFoldDB" id="A0A3M7SIR3"/>
<organism evidence="1 2">
    <name type="scientific">Brachionus plicatilis</name>
    <name type="common">Marine rotifer</name>
    <name type="synonym">Brachionus muelleri</name>
    <dbReference type="NCBI Taxonomy" id="10195"/>
    <lineage>
        <taxon>Eukaryota</taxon>
        <taxon>Metazoa</taxon>
        <taxon>Spiralia</taxon>
        <taxon>Gnathifera</taxon>
        <taxon>Rotifera</taxon>
        <taxon>Eurotatoria</taxon>
        <taxon>Monogononta</taxon>
        <taxon>Pseudotrocha</taxon>
        <taxon>Ploima</taxon>
        <taxon>Brachionidae</taxon>
        <taxon>Brachionus</taxon>
    </lineage>
</organism>
<proteinExistence type="predicted"/>
<gene>
    <name evidence="1" type="ORF">BpHYR1_024039</name>
</gene>
<accession>A0A3M7SIR3</accession>
<protein>
    <submittedName>
        <fullName evidence="1">Uncharacterized protein</fullName>
    </submittedName>
</protein>
<evidence type="ECO:0000313" key="1">
    <source>
        <dbReference type="EMBL" id="RNA35595.1"/>
    </source>
</evidence>
<name>A0A3M7SIR3_BRAPC</name>